<protein>
    <recommendedName>
        <fullName evidence="1">AAA+ ATPase domain-containing protein</fullName>
    </recommendedName>
</protein>
<comment type="caution">
    <text evidence="2">The sequence shown here is derived from an EMBL/GenBank/DDBJ whole genome shotgun (WGS) entry which is preliminary data.</text>
</comment>
<dbReference type="AlphaFoldDB" id="A0A244ETN0"/>
<evidence type="ECO:0000313" key="3">
    <source>
        <dbReference type="Proteomes" id="UP000195128"/>
    </source>
</evidence>
<dbReference type="OrthoDB" id="9815944at2"/>
<dbReference type="Proteomes" id="UP000195128">
    <property type="component" value="Unassembled WGS sequence"/>
</dbReference>
<accession>A0A244ETN0</accession>
<dbReference type="InterPro" id="IPR027417">
    <property type="entry name" value="P-loop_NTPase"/>
</dbReference>
<dbReference type="InterPro" id="IPR051396">
    <property type="entry name" value="Bact_Antivir_Def_Nuclease"/>
</dbReference>
<dbReference type="InterPro" id="IPR003593">
    <property type="entry name" value="AAA+_ATPase"/>
</dbReference>
<evidence type="ECO:0000259" key="1">
    <source>
        <dbReference type="SMART" id="SM00382"/>
    </source>
</evidence>
<dbReference type="InterPro" id="IPR003959">
    <property type="entry name" value="ATPase_AAA_core"/>
</dbReference>
<sequence length="729" mass="82797">MIRISRPKQPPSFLTSDRVTSHRKELLTYLRRGESERRERRDGLNEDLFFDSEWLSEIGRAFKGKCAFCETKLDGQGRTLHFRPQRYVDGANDGQLDYYLWLAFEWRNLFYACYACIKAKGNRFPVAGDRADYLATFDEVLKQEASLIVDPTAQNPDKHFRFLVDGTIESISEEGDETVIIFYLNRIELVTERQRVIADMLAYLDDPVQLRRLDYLLNDDSAHLGAALQVLKRITRYWRPESPIRGNGERFVHNLMSAIRFASDEEIRRLRLATEAEVSGRLVQIEDTSAPLAFRRQTAVEPFVTIHSHELSRIRISRFKAVEELTLRFPTSRAKKAGMPAMIILGENSMGKSSVLCSIALALIGYREAEKLKNYFPGLVQSTDTDTFDQLDDKRVSVKVDFFFKKASAWFEYDPVHRSAKGGDEPAVIVLGYGARRFFNTNIKDRRSGAAARVRTLFDPLATIPYPGEWLRAQTGKRLATISSALRTILALNDDDELIVEPTRLAVRANGQVTSIDALSEGYRSVFVMTVDIIRELIDNWDHLEEAQAVVLIDELETHLHPRWKMQVMTSLRRVFPKVQFIVTTHDPLCLRGMDDGEVVVLQRDMQNKIVSLSELPPVSGMTAEQLLTSDYFGLASTTDPGAEIELATLAGDVARRSVETGELEIALSESTVDLVHRLTIGDSPTSQIVQDALMQYLEKREARNGELRPRLRAEAVEEVLTALLRRDG</sequence>
<proteinExistence type="predicted"/>
<dbReference type="SMART" id="SM00382">
    <property type="entry name" value="AAA"/>
    <property type="match status" value="1"/>
</dbReference>
<dbReference type="PANTHER" id="PTHR43581:SF2">
    <property type="entry name" value="EXCINUCLEASE ATPASE SUBUNIT"/>
    <property type="match status" value="1"/>
</dbReference>
<dbReference type="PANTHER" id="PTHR43581">
    <property type="entry name" value="ATP/GTP PHOSPHATASE"/>
    <property type="match status" value="1"/>
</dbReference>
<gene>
    <name evidence="2" type="ORF">BW686_07280</name>
</gene>
<evidence type="ECO:0000313" key="2">
    <source>
        <dbReference type="EMBL" id="OUM07834.1"/>
    </source>
</evidence>
<name>A0A244ETN0_PSESX</name>
<dbReference type="Gene3D" id="3.40.50.300">
    <property type="entry name" value="P-loop containing nucleotide triphosphate hydrolases"/>
    <property type="match status" value="2"/>
</dbReference>
<dbReference type="Pfam" id="PF13304">
    <property type="entry name" value="AAA_21"/>
    <property type="match status" value="1"/>
</dbReference>
<organism evidence="2 3">
    <name type="scientific">Pseudomonas syringae</name>
    <dbReference type="NCBI Taxonomy" id="317"/>
    <lineage>
        <taxon>Bacteria</taxon>
        <taxon>Pseudomonadati</taxon>
        <taxon>Pseudomonadota</taxon>
        <taxon>Gammaproteobacteria</taxon>
        <taxon>Pseudomonadales</taxon>
        <taxon>Pseudomonadaceae</taxon>
        <taxon>Pseudomonas</taxon>
    </lineage>
</organism>
<reference evidence="2 3" key="1">
    <citation type="submission" date="2017-01" db="EMBL/GenBank/DDBJ databases">
        <authorList>
            <person name="Mah S.A."/>
            <person name="Swanson W.J."/>
            <person name="Moy G.W."/>
            <person name="Vacquier V.D."/>
        </authorList>
    </citation>
    <scope>NUCLEOTIDE SEQUENCE [LARGE SCALE GENOMIC DNA]</scope>
    <source>
        <strain evidence="2">PDD-32b-74</strain>
    </source>
</reference>
<dbReference type="GO" id="GO:0005524">
    <property type="term" value="F:ATP binding"/>
    <property type="evidence" value="ECO:0007669"/>
    <property type="project" value="InterPro"/>
</dbReference>
<dbReference type="RefSeq" id="WP_084915672.1">
    <property type="nucleotide sequence ID" value="NZ_MTSA01000005.1"/>
</dbReference>
<dbReference type="SUPFAM" id="SSF52540">
    <property type="entry name" value="P-loop containing nucleoside triphosphate hydrolases"/>
    <property type="match status" value="1"/>
</dbReference>
<dbReference type="EMBL" id="MTSA01000005">
    <property type="protein sequence ID" value="OUM07834.1"/>
    <property type="molecule type" value="Genomic_DNA"/>
</dbReference>
<dbReference type="GO" id="GO:0016887">
    <property type="term" value="F:ATP hydrolysis activity"/>
    <property type="evidence" value="ECO:0007669"/>
    <property type="project" value="InterPro"/>
</dbReference>
<feature type="domain" description="AAA+ ATPase" evidence="1">
    <location>
        <begin position="338"/>
        <end position="605"/>
    </location>
</feature>